<gene>
    <name evidence="1" type="ORF">HCN50_22025</name>
</gene>
<proteinExistence type="predicted"/>
<accession>A0A7Y4H746</accession>
<comment type="caution">
    <text evidence="1">The sequence shown here is derived from an EMBL/GenBank/DDBJ whole genome shotgun (WGS) entry which is preliminary data.</text>
</comment>
<sequence>MRETLAKLIADSFEIAWDYLEATGELGNPDVAANHLLDTIEAMIRRGERRRLLLSNNAISAYQRFRAEQLISLAS</sequence>
<evidence type="ECO:0000313" key="1">
    <source>
        <dbReference type="EMBL" id="NOJ48894.1"/>
    </source>
</evidence>
<dbReference type="EMBL" id="JAAVLW010000006">
    <property type="protein sequence ID" value="NOJ48894.1"/>
    <property type="molecule type" value="Genomic_DNA"/>
</dbReference>
<dbReference type="AlphaFoldDB" id="A0A7Y4H746"/>
<name>A0A7Y4H746_9BRAD</name>
<reference evidence="1 2" key="1">
    <citation type="submission" date="2020-03" db="EMBL/GenBank/DDBJ databases">
        <title>Bradyrhizobium diversity isolated from nodules of Muelleranthus trifoliolatus.</title>
        <authorList>
            <person name="Klepa M."/>
            <person name="Helene L."/>
            <person name="Hungria M."/>
        </authorList>
    </citation>
    <scope>NUCLEOTIDE SEQUENCE [LARGE SCALE GENOMIC DNA]</scope>
    <source>
        <strain evidence="1 2">WSM 1744</strain>
    </source>
</reference>
<dbReference type="Proteomes" id="UP000528734">
    <property type="component" value="Unassembled WGS sequence"/>
</dbReference>
<evidence type="ECO:0000313" key="2">
    <source>
        <dbReference type="Proteomes" id="UP000528734"/>
    </source>
</evidence>
<protein>
    <submittedName>
        <fullName evidence="1">Uncharacterized protein</fullName>
    </submittedName>
</protein>
<keyword evidence="2" id="KW-1185">Reference proteome</keyword>
<organism evidence="1 2">
    <name type="scientific">Bradyrhizobium archetypum</name>
    <dbReference type="NCBI Taxonomy" id="2721160"/>
    <lineage>
        <taxon>Bacteria</taxon>
        <taxon>Pseudomonadati</taxon>
        <taxon>Pseudomonadota</taxon>
        <taxon>Alphaproteobacteria</taxon>
        <taxon>Hyphomicrobiales</taxon>
        <taxon>Nitrobacteraceae</taxon>
        <taxon>Bradyrhizobium</taxon>
    </lineage>
</organism>